<evidence type="ECO:0000256" key="4">
    <source>
        <dbReference type="ARBA" id="ARBA00022964"/>
    </source>
</evidence>
<keyword evidence="4" id="KW-0223">Dioxygenase</keyword>
<comment type="cofactor">
    <cofactor evidence="1">
        <name>L-ascorbate</name>
        <dbReference type="ChEBI" id="CHEBI:38290"/>
    </cofactor>
</comment>
<keyword evidence="9" id="KW-1185">Reference proteome</keyword>
<keyword evidence="6" id="KW-0408">Iron</keyword>
<dbReference type="EMBL" id="CP098494">
    <property type="protein sequence ID" value="USA60414.1"/>
    <property type="molecule type" value="Genomic_DNA"/>
</dbReference>
<evidence type="ECO:0000256" key="5">
    <source>
        <dbReference type="ARBA" id="ARBA00023002"/>
    </source>
</evidence>
<evidence type="ECO:0000256" key="1">
    <source>
        <dbReference type="ARBA" id="ARBA00001961"/>
    </source>
</evidence>
<dbReference type="Pfam" id="PF13640">
    <property type="entry name" value="2OG-FeII_Oxy_3"/>
    <property type="match status" value="1"/>
</dbReference>
<organism evidence="8 9">
    <name type="scientific">Qipengyuania citrea</name>
    <dbReference type="NCBI Taxonomy" id="225971"/>
    <lineage>
        <taxon>Bacteria</taxon>
        <taxon>Pseudomonadati</taxon>
        <taxon>Pseudomonadota</taxon>
        <taxon>Alphaproteobacteria</taxon>
        <taxon>Sphingomonadales</taxon>
        <taxon>Erythrobacteraceae</taxon>
        <taxon>Qipengyuania</taxon>
    </lineage>
</organism>
<dbReference type="InterPro" id="IPR005123">
    <property type="entry name" value="Oxoglu/Fe-dep_dioxygenase_dom"/>
</dbReference>
<sequence length="361" mass="40069">MSGKPIMPAMGEYAPWFYARALGGADRFAFSSIAGRHVLMLFCGHAGTPAAQQALALVQSSRTLFDDKTACFFGVTVDPSDEADRRIAQKLPGVRYFLDYDGAISKAYGALSNDAASYEAHWLVLDRELRIRSRYRIDDGERAIADLRTRLAAVEEGWAPVIVVPDVFEPSLCADLIALYESRGGEPSGFMRDVDGKTTLVVDDSFKQRRDCLIEDQTLKDRLSGRIARRLIPAMERAFQFRATRIERYLVACYEAGAGHFRPHRDNTTHGTAHRRFAVTINLNAGDYDGGDLRFPEFGQRTYRAPTGGAVVFSCSLLHEATPVTSGRRYAFLPFLYDEAARKVRDANLDKLAAHRAQAAG</sequence>
<dbReference type="SMART" id="SM00702">
    <property type="entry name" value="P4Hc"/>
    <property type="match status" value="1"/>
</dbReference>
<keyword evidence="5" id="KW-0560">Oxidoreductase</keyword>
<dbReference type="InterPro" id="IPR006620">
    <property type="entry name" value="Pro_4_hyd_alph"/>
</dbReference>
<dbReference type="SUPFAM" id="SSF52833">
    <property type="entry name" value="Thioredoxin-like"/>
    <property type="match status" value="1"/>
</dbReference>
<feature type="domain" description="Fe2OG dioxygenase" evidence="7">
    <location>
        <begin position="245"/>
        <end position="339"/>
    </location>
</feature>
<dbReference type="InterPro" id="IPR000866">
    <property type="entry name" value="AhpC/TSA"/>
</dbReference>
<evidence type="ECO:0000256" key="2">
    <source>
        <dbReference type="ARBA" id="ARBA00022723"/>
    </source>
</evidence>
<evidence type="ECO:0000256" key="3">
    <source>
        <dbReference type="ARBA" id="ARBA00022896"/>
    </source>
</evidence>
<dbReference type="Pfam" id="PF00578">
    <property type="entry name" value="AhpC-TSA"/>
    <property type="match status" value="1"/>
</dbReference>
<keyword evidence="2" id="KW-0479">Metal-binding</keyword>
<gene>
    <name evidence="8" type="ORF">NCF85_09875</name>
</gene>
<evidence type="ECO:0000313" key="9">
    <source>
        <dbReference type="Proteomes" id="UP001056619"/>
    </source>
</evidence>
<dbReference type="Proteomes" id="UP001056619">
    <property type="component" value="Chromosome"/>
</dbReference>
<keyword evidence="3" id="KW-0847">Vitamin C</keyword>
<evidence type="ECO:0000313" key="8">
    <source>
        <dbReference type="EMBL" id="USA60414.1"/>
    </source>
</evidence>
<dbReference type="Gene3D" id="2.60.120.620">
    <property type="entry name" value="q2cbj1_9rhob like domain"/>
    <property type="match status" value="1"/>
</dbReference>
<dbReference type="RefSeq" id="WP_301641489.1">
    <property type="nucleotide sequence ID" value="NZ_CP098494.1"/>
</dbReference>
<protein>
    <submittedName>
        <fullName evidence="8">2OG-Fe(II) oxygenase</fullName>
    </submittedName>
</protein>
<evidence type="ECO:0000256" key="6">
    <source>
        <dbReference type="ARBA" id="ARBA00023004"/>
    </source>
</evidence>
<dbReference type="Gene3D" id="3.40.30.10">
    <property type="entry name" value="Glutaredoxin"/>
    <property type="match status" value="1"/>
</dbReference>
<name>A0ABY4U2R9_9SPHN</name>
<dbReference type="SUPFAM" id="SSF51197">
    <property type="entry name" value="Clavaminate synthase-like"/>
    <property type="match status" value="1"/>
</dbReference>
<reference evidence="8 9" key="1">
    <citation type="submission" date="2022-06" db="EMBL/GenBank/DDBJ databases">
        <authorList>
            <person name="Liu G."/>
        </authorList>
    </citation>
    <scope>NUCLEOTIDE SEQUENCE [LARGE SCALE GENOMIC DNA]</scope>
    <source>
        <strain evidence="8 9">E4</strain>
    </source>
</reference>
<dbReference type="InterPro" id="IPR044862">
    <property type="entry name" value="Pro_4_hyd_alph_FE2OG_OXY"/>
</dbReference>
<proteinExistence type="predicted"/>
<dbReference type="InterPro" id="IPR036249">
    <property type="entry name" value="Thioredoxin-like_sf"/>
</dbReference>
<dbReference type="PROSITE" id="PS51471">
    <property type="entry name" value="FE2OG_OXY"/>
    <property type="match status" value="1"/>
</dbReference>
<accession>A0ABY4U2R9</accession>
<evidence type="ECO:0000259" key="7">
    <source>
        <dbReference type="PROSITE" id="PS51471"/>
    </source>
</evidence>